<dbReference type="InterPro" id="IPR002583">
    <property type="entry name" value="Ribosomal_bS20"/>
</dbReference>
<evidence type="ECO:0000313" key="23">
    <source>
        <dbReference type="Proteomes" id="UP000224182"/>
    </source>
</evidence>
<reference evidence="15 23" key="5">
    <citation type="submission" date="2017-06" db="EMBL/GenBank/DDBJ databases">
        <title>Draft genome sequence of Fusobacterium nucleatum subsp. polymorphum KCOM 1271 (=ChDC F305).</title>
        <authorList>
            <person name="Kook J.-K."/>
            <person name="Park S.-N."/>
            <person name="Lim Y.K."/>
            <person name="Roh H."/>
        </authorList>
    </citation>
    <scope>NUCLEOTIDE SEQUENCE [LARGE SCALE GENOMIC DNA]</scope>
    <source>
        <strain evidence="15">KCOM 1271</strain>
        <strain evidence="23">KCOM 1271 (ChDC F305)</strain>
    </source>
</reference>
<reference evidence="16 24" key="6">
    <citation type="submission" date="2017-06" db="EMBL/GenBank/DDBJ databases">
        <title>Draft genome sequence of Fusobacterium nucleatum subsp. polymorphum KCOM 1274 (=ChDC F309).</title>
        <authorList>
            <person name="Kook J.-K."/>
            <person name="Park S.-N."/>
            <person name="Lim Y.K."/>
            <person name="Roh H."/>
        </authorList>
    </citation>
    <scope>NUCLEOTIDE SEQUENCE [LARGE SCALE GENOMIC DNA]</scope>
    <source>
        <strain evidence="16">KCOM 1274</strain>
        <strain evidence="24">KCOM 1274 (ChDC F309)</strain>
    </source>
</reference>
<evidence type="ECO:0000256" key="1">
    <source>
        <dbReference type="ARBA" id="ARBA00003134"/>
    </source>
</evidence>
<evidence type="ECO:0000256" key="8">
    <source>
        <dbReference type="HAMAP-Rule" id="MF_00500"/>
    </source>
</evidence>
<evidence type="ECO:0000256" key="2">
    <source>
        <dbReference type="ARBA" id="ARBA00007634"/>
    </source>
</evidence>
<dbReference type="AlphaFoldDB" id="A0A0D6FIR5"/>
<sequence length="90" mass="9837">MANSKSAKKRILVAERNRVRNQAVKTRVKTMAKKVLATLEVKDVEAAKAALSVAYKEFDKAVSKGILKKNTASRKKARLAAKVNALVNSL</sequence>
<dbReference type="PANTHER" id="PTHR33398:SF1">
    <property type="entry name" value="SMALL RIBOSOMAL SUBUNIT PROTEIN BS20C"/>
    <property type="match status" value="1"/>
</dbReference>
<protein>
    <recommendedName>
        <fullName evidence="7 8">Small ribosomal subunit protein bS20</fullName>
    </recommendedName>
</protein>
<comment type="similarity">
    <text evidence="2 8">Belongs to the bacterial ribosomal protein bS20 family.</text>
</comment>
<name>A0A0D6FIR5_FUSNP</name>
<proteinExistence type="inferred from homology"/>
<evidence type="ECO:0000313" key="12">
    <source>
        <dbReference type="EMBL" id="OWP25688.1"/>
    </source>
</evidence>
<evidence type="ECO:0000313" key="21">
    <source>
        <dbReference type="Proteomes" id="UP000222862"/>
    </source>
</evidence>
<evidence type="ECO:0000256" key="4">
    <source>
        <dbReference type="ARBA" id="ARBA00022884"/>
    </source>
</evidence>
<evidence type="ECO:0000313" key="17">
    <source>
        <dbReference type="Proteomes" id="UP000067061"/>
    </source>
</evidence>
<dbReference type="GO" id="GO:0070181">
    <property type="term" value="F:small ribosomal subunit rRNA binding"/>
    <property type="evidence" value="ECO:0007669"/>
    <property type="project" value="TreeGrafter"/>
</dbReference>
<accession>A0A0D6FIR5</accession>
<reference evidence="9 17" key="1">
    <citation type="submission" date="2015-11" db="EMBL/GenBank/DDBJ databases">
        <authorList>
            <person name="Kook J.-K."/>
            <person name="Park S.-N."/>
            <person name="Lim Y.K."/>
            <person name="Jo E."/>
        </authorList>
    </citation>
    <scope>NUCLEOTIDE SEQUENCE [LARGE SCALE GENOMIC DNA]</scope>
    <source>
        <strain evidence="9 17">ChDC F306</strain>
    </source>
</reference>
<reference evidence="10 18" key="4">
    <citation type="submission" date="2017-06" db="EMBL/GenBank/DDBJ databases">
        <title>Draft genome sequence of Fusobacterium nucleatum subsp. polymorphum KCOM 1260 (=ChDC F218).</title>
        <authorList>
            <person name="Kook J.-K."/>
            <person name="Park S.-N."/>
            <person name="Lim Y.K."/>
            <person name="Roh H."/>
        </authorList>
    </citation>
    <scope>NUCLEOTIDE SEQUENCE [LARGE SCALE GENOMIC DNA]</scope>
    <source>
        <strain evidence="10">KCOM 1260</strain>
        <strain evidence="18">KCOM 1260 (ChDC F218)</strain>
    </source>
</reference>
<dbReference type="GeneID" id="45634290"/>
<evidence type="ECO:0000313" key="11">
    <source>
        <dbReference type="EMBL" id="ASG29273.1"/>
    </source>
</evidence>
<dbReference type="GO" id="GO:0015935">
    <property type="term" value="C:small ribosomal subunit"/>
    <property type="evidence" value="ECO:0007669"/>
    <property type="project" value="TreeGrafter"/>
</dbReference>
<evidence type="ECO:0000313" key="18">
    <source>
        <dbReference type="Proteomes" id="UP000196759"/>
    </source>
</evidence>
<dbReference type="KEGG" id="fpol:ERS445057_00479"/>
<keyword evidence="18" id="KW-1185">Reference proteome</keyword>
<dbReference type="EMBL" id="NIRO01000006">
    <property type="protein sequence ID" value="PHI15237.1"/>
    <property type="molecule type" value="Genomic_DNA"/>
</dbReference>
<dbReference type="EMBL" id="NIRN01000001">
    <property type="protein sequence ID" value="PHI06923.1"/>
    <property type="molecule type" value="Genomic_DNA"/>
</dbReference>
<evidence type="ECO:0000313" key="24">
    <source>
        <dbReference type="Proteomes" id="UP000224507"/>
    </source>
</evidence>
<reference evidence="14 22" key="3">
    <citation type="submission" date="2017-06" db="EMBL/GenBank/DDBJ databases">
        <title>Draft genome sequence of Fusobacterium nucleatum subsp. polymorphum KCOM 1248 (=ChDC F113).</title>
        <authorList>
            <person name="Kook J.-K."/>
            <person name="Park S.-N."/>
            <person name="Lim Y.K."/>
            <person name="Roh H."/>
        </authorList>
    </citation>
    <scope>NUCLEOTIDE SEQUENCE [LARGE SCALE GENOMIC DNA]</scope>
    <source>
        <strain evidence="14">KCOM 1248</strain>
        <strain evidence="22">KCOM 1248 (ChDC F113)</strain>
    </source>
</reference>
<evidence type="ECO:0000256" key="5">
    <source>
        <dbReference type="ARBA" id="ARBA00022980"/>
    </source>
</evidence>
<dbReference type="GO" id="GO:0005829">
    <property type="term" value="C:cytosol"/>
    <property type="evidence" value="ECO:0007669"/>
    <property type="project" value="TreeGrafter"/>
</dbReference>
<comment type="function">
    <text evidence="1 8">Binds directly to 16S ribosomal RNA.</text>
</comment>
<evidence type="ECO:0000313" key="22">
    <source>
        <dbReference type="Proteomes" id="UP000223525"/>
    </source>
</evidence>
<dbReference type="Proteomes" id="UP000223525">
    <property type="component" value="Unassembled WGS sequence"/>
</dbReference>
<dbReference type="PANTHER" id="PTHR33398">
    <property type="entry name" value="30S RIBOSOMAL PROTEIN S20"/>
    <property type="match status" value="1"/>
</dbReference>
<reference evidence="13 21" key="7">
    <citation type="submission" date="2017-06" db="EMBL/GenBank/DDBJ databases">
        <title>Genome sequencing of Fusobacterium nucleatum subsp. polymorphum KCOM 1232 (=ChDC F37).</title>
        <authorList>
            <person name="Kook J.-K."/>
            <person name="Park S.-N."/>
            <person name="Lim Y.K."/>
            <person name="Roh H."/>
        </authorList>
    </citation>
    <scope>NUCLEOTIDE SEQUENCE [LARGE SCALE GENOMIC DNA]</scope>
    <source>
        <strain evidence="13">KCOM 1232</strain>
        <strain evidence="21">KCOM 1232 ( ChDC F37)</strain>
    </source>
</reference>
<reference evidence="12 19" key="2">
    <citation type="submission" date="2017-05" db="EMBL/GenBank/DDBJ databases">
        <title>Genome sequencing of Fusobacterium nucleatum subsp. polymorphum KCOM 1001 (=ChDC F119).</title>
        <authorList>
            <person name="Kook J.-K."/>
            <person name="Park S.-N."/>
            <person name="Lim Y.K."/>
            <person name="Roh H."/>
        </authorList>
    </citation>
    <scope>NUCLEOTIDE SEQUENCE [LARGE SCALE GENOMIC DNA]</scope>
    <source>
        <strain evidence="12 19">KCOM 1001</strain>
    </source>
</reference>
<dbReference type="EMBL" id="NJGI01000008">
    <property type="protein sequence ID" value="PGH19797.1"/>
    <property type="molecule type" value="Genomic_DNA"/>
</dbReference>
<dbReference type="Gene3D" id="1.20.58.110">
    <property type="entry name" value="Ribosomal protein S20"/>
    <property type="match status" value="1"/>
</dbReference>
<dbReference type="Proteomes" id="UP000224507">
    <property type="component" value="Unassembled WGS sequence"/>
</dbReference>
<keyword evidence="4 8" id="KW-0694">RNA-binding</keyword>
<dbReference type="EMBL" id="CP013121">
    <property type="protein sequence ID" value="ALM94620.1"/>
    <property type="molecule type" value="Genomic_DNA"/>
</dbReference>
<keyword evidence="6 8" id="KW-0687">Ribonucleoprotein</keyword>
<evidence type="ECO:0000313" key="15">
    <source>
        <dbReference type="EMBL" id="PHI06923.1"/>
    </source>
</evidence>
<dbReference type="FunFam" id="1.20.58.110:FF:000001">
    <property type="entry name" value="30S ribosomal protein S20"/>
    <property type="match status" value="1"/>
</dbReference>
<dbReference type="GO" id="GO:0003735">
    <property type="term" value="F:structural constituent of ribosome"/>
    <property type="evidence" value="ECO:0007669"/>
    <property type="project" value="InterPro"/>
</dbReference>
<dbReference type="SUPFAM" id="SSF46992">
    <property type="entry name" value="Ribosomal protein S20"/>
    <property type="match status" value="1"/>
</dbReference>
<evidence type="ECO:0000313" key="19">
    <source>
        <dbReference type="Proteomes" id="UP000197470"/>
    </source>
</evidence>
<evidence type="ECO:0000256" key="3">
    <source>
        <dbReference type="ARBA" id="ARBA00022730"/>
    </source>
</evidence>
<dbReference type="EMBL" id="CP022123">
    <property type="protein sequence ID" value="ASG29273.1"/>
    <property type="molecule type" value="Genomic_DNA"/>
</dbReference>
<dbReference type="Proteomes" id="UP000197470">
    <property type="component" value="Unassembled WGS sequence"/>
</dbReference>
<evidence type="ECO:0000313" key="20">
    <source>
        <dbReference type="Proteomes" id="UP000197638"/>
    </source>
</evidence>
<dbReference type="EMBL" id="NHRT01000001">
    <property type="protein sequence ID" value="OWP25688.1"/>
    <property type="molecule type" value="Genomic_DNA"/>
</dbReference>
<dbReference type="InterPro" id="IPR036510">
    <property type="entry name" value="Ribosomal_bS20_sf"/>
</dbReference>
<dbReference type="HAMAP" id="MF_00500">
    <property type="entry name" value="Ribosomal_bS20"/>
    <property type="match status" value="1"/>
</dbReference>
<reference evidence="11 20" key="8">
    <citation type="submission" date="2017-06" db="EMBL/GenBank/DDBJ databases">
        <title>Genome sequencing of Fusobacterium nucleatum subsp. polymorphum KCOM 1275 (=ChDC F310).</title>
        <authorList>
            <person name="Kook J.-K."/>
            <person name="Park S.-N."/>
            <person name="Lim Y.K."/>
            <person name="Roh H."/>
        </authorList>
    </citation>
    <scope>NUCLEOTIDE SEQUENCE [LARGE SCALE GENOMIC DNA]</scope>
    <source>
        <strain evidence="11 20">KCOM 1275</strain>
    </source>
</reference>
<dbReference type="RefSeq" id="WP_005897160.1">
    <property type="nucleotide sequence ID" value="NZ_CP013121.1"/>
</dbReference>
<gene>
    <name evidence="8" type="primary">rpsT</name>
    <name evidence="14" type="ORF">CA836_07395</name>
    <name evidence="12" type="ORF">CA839_07120</name>
    <name evidence="10" type="ORF">CBG50_00435</name>
    <name evidence="15" type="ORF">CBG54_07700</name>
    <name evidence="16" type="ORF">CBG56_06415</name>
    <name evidence="11" type="ORF">CBG61_10510</name>
    <name evidence="13" type="ORF">RN96_13815</name>
    <name evidence="9" type="ORF">RO02_08300</name>
</gene>
<dbReference type="NCBIfam" id="TIGR00029">
    <property type="entry name" value="S20"/>
    <property type="match status" value="1"/>
</dbReference>
<keyword evidence="3 8" id="KW-0699">rRNA-binding</keyword>
<dbReference type="Pfam" id="PF01649">
    <property type="entry name" value="Ribosomal_S20p"/>
    <property type="match status" value="1"/>
</dbReference>
<keyword evidence="5 8" id="KW-0689">Ribosomal protein</keyword>
<evidence type="ECO:0000256" key="7">
    <source>
        <dbReference type="ARBA" id="ARBA00035136"/>
    </source>
</evidence>
<dbReference type="GO" id="GO:0006412">
    <property type="term" value="P:translation"/>
    <property type="evidence" value="ECO:0007669"/>
    <property type="project" value="UniProtKB-UniRule"/>
</dbReference>
<evidence type="ECO:0000313" key="16">
    <source>
        <dbReference type="EMBL" id="PHI15237.1"/>
    </source>
</evidence>
<dbReference type="Proteomes" id="UP000196759">
    <property type="component" value="Chromosome"/>
</dbReference>
<evidence type="ECO:0000313" key="9">
    <source>
        <dbReference type="EMBL" id="ALM94620.1"/>
    </source>
</evidence>
<evidence type="ECO:0000313" key="10">
    <source>
        <dbReference type="EMBL" id="ASC01919.1"/>
    </source>
</evidence>
<evidence type="ECO:0000313" key="14">
    <source>
        <dbReference type="EMBL" id="PHH99509.1"/>
    </source>
</evidence>
<dbReference type="STRING" id="76857.RO02_08300"/>
<dbReference type="EMBL" id="NIRK01000001">
    <property type="protein sequence ID" value="PHH99509.1"/>
    <property type="molecule type" value="Genomic_DNA"/>
</dbReference>
<organism evidence="15 23">
    <name type="scientific">Fusobacterium nucleatum subsp. polymorphum</name>
    <name type="common">Fusobacterium polymorphum</name>
    <dbReference type="NCBI Taxonomy" id="76857"/>
    <lineage>
        <taxon>Bacteria</taxon>
        <taxon>Fusobacteriati</taxon>
        <taxon>Fusobacteriota</taxon>
        <taxon>Fusobacteriia</taxon>
        <taxon>Fusobacteriales</taxon>
        <taxon>Fusobacteriaceae</taxon>
        <taxon>Fusobacterium</taxon>
    </lineage>
</organism>
<dbReference type="Proteomes" id="UP000197638">
    <property type="component" value="Chromosome"/>
</dbReference>
<evidence type="ECO:0000313" key="13">
    <source>
        <dbReference type="EMBL" id="PGH19797.1"/>
    </source>
</evidence>
<dbReference type="Proteomes" id="UP000222862">
    <property type="component" value="Unassembled WGS sequence"/>
</dbReference>
<dbReference type="Proteomes" id="UP000224182">
    <property type="component" value="Unassembled WGS sequence"/>
</dbReference>
<dbReference type="Proteomes" id="UP000067061">
    <property type="component" value="Chromosome"/>
</dbReference>
<evidence type="ECO:0000256" key="6">
    <source>
        <dbReference type="ARBA" id="ARBA00023274"/>
    </source>
</evidence>
<dbReference type="EMBL" id="CP021934">
    <property type="protein sequence ID" value="ASC01919.1"/>
    <property type="molecule type" value="Genomic_DNA"/>
</dbReference>